<name>A0A1U7CW11_9BACT</name>
<feature type="transmembrane region" description="Helical" evidence="1">
    <location>
        <begin position="110"/>
        <end position="126"/>
    </location>
</feature>
<reference evidence="3" key="1">
    <citation type="submission" date="2016-12" db="EMBL/GenBank/DDBJ databases">
        <title>Comparative genomics of four Isosphaeraceae planctomycetes: a common pool of plasmids and glycoside hydrolase genes.</title>
        <authorList>
            <person name="Ivanova A."/>
        </authorList>
    </citation>
    <scope>NUCLEOTIDE SEQUENCE [LARGE SCALE GENOMIC DNA]</scope>
    <source>
        <strain evidence="3">PX4</strain>
    </source>
</reference>
<feature type="transmembrane region" description="Helical" evidence="1">
    <location>
        <begin position="323"/>
        <end position="344"/>
    </location>
</feature>
<evidence type="ECO:0008006" key="4">
    <source>
        <dbReference type="Google" id="ProtNLM"/>
    </source>
</evidence>
<evidence type="ECO:0000313" key="2">
    <source>
        <dbReference type="EMBL" id="APW63111.1"/>
    </source>
</evidence>
<dbReference type="OrthoDB" id="242442at2"/>
<dbReference type="KEGG" id="pbor:BSF38_04672"/>
<feature type="transmembrane region" description="Helical" evidence="1">
    <location>
        <begin position="31"/>
        <end position="51"/>
    </location>
</feature>
<evidence type="ECO:0000256" key="1">
    <source>
        <dbReference type="SAM" id="Phobius"/>
    </source>
</evidence>
<dbReference type="AlphaFoldDB" id="A0A1U7CW11"/>
<dbReference type="EMBL" id="CP019082">
    <property type="protein sequence ID" value="APW63111.1"/>
    <property type="molecule type" value="Genomic_DNA"/>
</dbReference>
<keyword evidence="3" id="KW-1185">Reference proteome</keyword>
<proteinExistence type="predicted"/>
<feature type="transmembrane region" description="Helical" evidence="1">
    <location>
        <begin position="351"/>
        <end position="374"/>
    </location>
</feature>
<evidence type="ECO:0000313" key="3">
    <source>
        <dbReference type="Proteomes" id="UP000186309"/>
    </source>
</evidence>
<organism evidence="2 3">
    <name type="scientific">Paludisphaera borealis</name>
    <dbReference type="NCBI Taxonomy" id="1387353"/>
    <lineage>
        <taxon>Bacteria</taxon>
        <taxon>Pseudomonadati</taxon>
        <taxon>Planctomycetota</taxon>
        <taxon>Planctomycetia</taxon>
        <taxon>Isosphaerales</taxon>
        <taxon>Isosphaeraceae</taxon>
        <taxon>Paludisphaera</taxon>
    </lineage>
</organism>
<protein>
    <recommendedName>
        <fullName evidence="4">Glycosyltransferase RgtA/B/C/D-like domain-containing protein</fullName>
    </recommendedName>
</protein>
<feature type="transmembrane region" description="Helical" evidence="1">
    <location>
        <begin position="265"/>
        <end position="284"/>
    </location>
</feature>
<dbReference type="RefSeq" id="WP_076349509.1">
    <property type="nucleotide sequence ID" value="NZ_CP019082.1"/>
</dbReference>
<sequence>MAIDGIQTTRVDGSRKLRADEARVVLRLPDPVAWCGPVLVALGLCFVLFGGADSDLRSADARIGLAASTAFSPLGQVFGQWQPDVWPLRVALSRLLFFTQEPGRPESGTVLWPSAVAGMVAGWIVARRLIEAGKVRLSLLFGFAWFGSVALLDHSSSAGLDLVTGLATIAAIDRLLNGASDWKTGIWAALAFLSGGWPPLVLLVMAILVLGRREADFSYRLILPPMIASSAWLAWTIKVGSIEAAAAALAWPLTQKPDWTLGVEVFLLALPLAPFALLMLSPSLRKTVRENGSGLVLDWLQLGVAAMIGGTIIPGLATVCRTVALVGILVAAAAALEAAWSGVLYPRTRRLFLGTVLALTAVWMVVALYGGFIMTVAMPYYRPLGVVVVVMSIAVFGLVWRAVETRSARRSVAAMLLMTVCLKLVHWGYYTPEWNYRHGQGPWGRAIGQWILPNWTLYTIHDWPEDLAWAIGRPMQQLHSPQHIEYPVTPESRHALLLESEFDNWPANAPKLTKVATFHDQDGRKRILARTAGVLYTHSGRIFSRVPPVE</sequence>
<feature type="transmembrane region" description="Helical" evidence="1">
    <location>
        <begin position="232"/>
        <end position="253"/>
    </location>
</feature>
<feature type="transmembrane region" description="Helical" evidence="1">
    <location>
        <begin position="186"/>
        <end position="211"/>
    </location>
</feature>
<feature type="transmembrane region" description="Helical" evidence="1">
    <location>
        <begin position="296"/>
        <end position="317"/>
    </location>
</feature>
<keyword evidence="1" id="KW-1133">Transmembrane helix</keyword>
<feature type="transmembrane region" description="Helical" evidence="1">
    <location>
        <begin position="135"/>
        <end position="152"/>
    </location>
</feature>
<accession>A0A1U7CW11</accession>
<feature type="transmembrane region" description="Helical" evidence="1">
    <location>
        <begin position="380"/>
        <end position="400"/>
    </location>
</feature>
<dbReference type="STRING" id="1387353.BSF38_04672"/>
<gene>
    <name evidence="2" type="ORF">BSF38_04672</name>
</gene>
<keyword evidence="1" id="KW-0472">Membrane</keyword>
<dbReference type="Proteomes" id="UP000186309">
    <property type="component" value="Chromosome"/>
</dbReference>
<keyword evidence="1" id="KW-0812">Transmembrane</keyword>